<gene>
    <name evidence="3" type="ORF">AAHA92_09388</name>
</gene>
<accession>A0ABD1HR46</accession>
<dbReference type="PANTHER" id="PTHR37908">
    <property type="entry name" value="TRANSMEMBRANE PROTEIN"/>
    <property type="match status" value="1"/>
</dbReference>
<keyword evidence="4" id="KW-1185">Reference proteome</keyword>
<dbReference type="AlphaFoldDB" id="A0ABD1HR46"/>
<feature type="compositionally biased region" description="Pro residues" evidence="1">
    <location>
        <begin position="69"/>
        <end position="95"/>
    </location>
</feature>
<dbReference type="EMBL" id="JBEAFC010000004">
    <property type="protein sequence ID" value="KAL1558994.1"/>
    <property type="molecule type" value="Genomic_DNA"/>
</dbReference>
<reference evidence="3 4" key="1">
    <citation type="submission" date="2024-06" db="EMBL/GenBank/DDBJ databases">
        <title>A chromosome level genome sequence of Diviner's sage (Salvia divinorum).</title>
        <authorList>
            <person name="Ford S.A."/>
            <person name="Ro D.-K."/>
            <person name="Ness R.W."/>
            <person name="Phillips M.A."/>
        </authorList>
    </citation>
    <scope>NUCLEOTIDE SEQUENCE [LARGE SCALE GENOMIC DNA]</scope>
    <source>
        <strain evidence="3">SAF-2024a</strain>
        <tissue evidence="3">Leaf</tissue>
    </source>
</reference>
<dbReference type="Proteomes" id="UP001567538">
    <property type="component" value="Unassembled WGS sequence"/>
</dbReference>
<evidence type="ECO:0000256" key="2">
    <source>
        <dbReference type="SAM" id="SignalP"/>
    </source>
</evidence>
<comment type="caution">
    <text evidence="3">The sequence shown here is derived from an EMBL/GenBank/DDBJ whole genome shotgun (WGS) entry which is preliminary data.</text>
</comment>
<proteinExistence type="predicted"/>
<feature type="chain" id="PRO_5044793652" evidence="2">
    <location>
        <begin position="21"/>
        <end position="95"/>
    </location>
</feature>
<evidence type="ECO:0000313" key="4">
    <source>
        <dbReference type="Proteomes" id="UP001567538"/>
    </source>
</evidence>
<protein>
    <submittedName>
        <fullName evidence="3">Uncharacterized protein</fullName>
    </submittedName>
</protein>
<name>A0ABD1HR46_SALDI</name>
<sequence length="95" mass="10550">MGRSCIITLLLLYFLLCVSSNKGFGRKLTLRETHAIDTATEMQEKSRKMFELDYEGTGPNFNGRSVPLPTLPQPFQLPPPPPPPLPLPPPPESGY</sequence>
<feature type="signal peptide" evidence="2">
    <location>
        <begin position="1"/>
        <end position="20"/>
    </location>
</feature>
<evidence type="ECO:0000256" key="1">
    <source>
        <dbReference type="SAM" id="MobiDB-lite"/>
    </source>
</evidence>
<feature type="region of interest" description="Disordered" evidence="1">
    <location>
        <begin position="53"/>
        <end position="95"/>
    </location>
</feature>
<evidence type="ECO:0000313" key="3">
    <source>
        <dbReference type="EMBL" id="KAL1558994.1"/>
    </source>
</evidence>
<dbReference type="PANTHER" id="PTHR37908:SF3">
    <property type="entry name" value="TRANSMEMBRANE PROTEIN"/>
    <property type="match status" value="1"/>
</dbReference>
<organism evidence="3 4">
    <name type="scientific">Salvia divinorum</name>
    <name type="common">Maria pastora</name>
    <name type="synonym">Diviner's sage</name>
    <dbReference type="NCBI Taxonomy" id="28513"/>
    <lineage>
        <taxon>Eukaryota</taxon>
        <taxon>Viridiplantae</taxon>
        <taxon>Streptophyta</taxon>
        <taxon>Embryophyta</taxon>
        <taxon>Tracheophyta</taxon>
        <taxon>Spermatophyta</taxon>
        <taxon>Magnoliopsida</taxon>
        <taxon>eudicotyledons</taxon>
        <taxon>Gunneridae</taxon>
        <taxon>Pentapetalae</taxon>
        <taxon>asterids</taxon>
        <taxon>lamiids</taxon>
        <taxon>Lamiales</taxon>
        <taxon>Lamiaceae</taxon>
        <taxon>Nepetoideae</taxon>
        <taxon>Mentheae</taxon>
        <taxon>Salviinae</taxon>
        <taxon>Salvia</taxon>
        <taxon>Salvia subgen. Calosphace</taxon>
    </lineage>
</organism>
<keyword evidence="2" id="KW-0732">Signal</keyword>